<dbReference type="EMBL" id="CP113520">
    <property type="protein sequence ID" value="WAJ26653.1"/>
    <property type="molecule type" value="Genomic_DNA"/>
</dbReference>
<organism evidence="1 2">
    <name type="scientific">Antarcticirhabdus aurantiaca</name>
    <dbReference type="NCBI Taxonomy" id="2606717"/>
    <lineage>
        <taxon>Bacteria</taxon>
        <taxon>Pseudomonadati</taxon>
        <taxon>Pseudomonadota</taxon>
        <taxon>Alphaproteobacteria</taxon>
        <taxon>Hyphomicrobiales</taxon>
        <taxon>Aurantimonadaceae</taxon>
        <taxon>Antarcticirhabdus</taxon>
    </lineage>
</organism>
<dbReference type="Proteomes" id="UP001163223">
    <property type="component" value="Chromosome"/>
</dbReference>
<accession>A0ACD4NIJ7</accession>
<proteinExistence type="predicted"/>
<sequence length="251" mass="27699">MAEHTVTSYEEELRNLVRRISEMGGQAERMVAQSVQALINSDWGLAQSVVADDVLLDAAQRELDERAILVIGKRQPMSVDLREIVGAIRISNDLERIGDLAKNIAKRVIAVSEHSQPIQLVRGIEHMAELALDQLKDVLDAYADRDPARAESVRSNDEAIDAMYTSIFRELLTYMMEDPRNITPCTHLLFSAKNIERIGDHATNIAETIYYIRTGEQMPAERPKGDRTPSLTAPRPPALGGDGAASPAAGE</sequence>
<protein>
    <submittedName>
        <fullName evidence="1">Phosphate signaling complex protein PhoU</fullName>
    </submittedName>
</protein>
<evidence type="ECO:0000313" key="2">
    <source>
        <dbReference type="Proteomes" id="UP001163223"/>
    </source>
</evidence>
<reference evidence="1" key="1">
    <citation type="submission" date="2022-11" db="EMBL/GenBank/DDBJ databases">
        <title>beta-Carotene-producing bacterium, Jeongeuplla avenae sp. nov., alleviates the salt stress of Arabidopsis seedlings.</title>
        <authorList>
            <person name="Jiang L."/>
            <person name="Lee J."/>
        </authorList>
    </citation>
    <scope>NUCLEOTIDE SEQUENCE</scope>
    <source>
        <strain evidence="1">DY_R2A_6</strain>
    </source>
</reference>
<evidence type="ECO:0000313" key="1">
    <source>
        <dbReference type="EMBL" id="WAJ26653.1"/>
    </source>
</evidence>
<name>A0ACD4NIJ7_9HYPH</name>
<gene>
    <name evidence="1" type="primary">phoU</name>
    <name evidence="1" type="ORF">OXU80_17490</name>
</gene>
<keyword evidence="2" id="KW-1185">Reference proteome</keyword>